<protein>
    <submittedName>
        <fullName evidence="1">Uncharacterized protein</fullName>
    </submittedName>
</protein>
<accession>A0A4Q9Q1L6</accession>
<organism evidence="1 2">
    <name type="scientific">Dichomitus squalens</name>
    <dbReference type="NCBI Taxonomy" id="114155"/>
    <lineage>
        <taxon>Eukaryota</taxon>
        <taxon>Fungi</taxon>
        <taxon>Dikarya</taxon>
        <taxon>Basidiomycota</taxon>
        <taxon>Agaricomycotina</taxon>
        <taxon>Agaricomycetes</taxon>
        <taxon>Polyporales</taxon>
        <taxon>Polyporaceae</taxon>
        <taxon>Dichomitus</taxon>
    </lineage>
</organism>
<gene>
    <name evidence="1" type="ORF">BD310DRAFT_235798</name>
</gene>
<evidence type="ECO:0000313" key="2">
    <source>
        <dbReference type="Proteomes" id="UP000292082"/>
    </source>
</evidence>
<evidence type="ECO:0000313" key="1">
    <source>
        <dbReference type="EMBL" id="TBU61082.1"/>
    </source>
</evidence>
<keyword evidence="2" id="KW-1185">Reference proteome</keyword>
<proteinExistence type="predicted"/>
<dbReference type="AlphaFoldDB" id="A0A4Q9Q1L6"/>
<dbReference type="Proteomes" id="UP000292082">
    <property type="component" value="Unassembled WGS sequence"/>
</dbReference>
<reference evidence="1 2" key="1">
    <citation type="submission" date="2019-01" db="EMBL/GenBank/DDBJ databases">
        <title>Draft genome sequences of three monokaryotic isolates of the white-rot basidiomycete fungus Dichomitus squalens.</title>
        <authorList>
            <consortium name="DOE Joint Genome Institute"/>
            <person name="Lopez S.C."/>
            <person name="Andreopoulos B."/>
            <person name="Pangilinan J."/>
            <person name="Lipzen A."/>
            <person name="Riley R."/>
            <person name="Ahrendt S."/>
            <person name="Ng V."/>
            <person name="Barry K."/>
            <person name="Daum C."/>
            <person name="Grigoriev I.V."/>
            <person name="Hilden K.S."/>
            <person name="Makela M.R."/>
            <person name="de Vries R.P."/>
        </authorList>
    </citation>
    <scope>NUCLEOTIDE SEQUENCE [LARGE SCALE GENOMIC DNA]</scope>
    <source>
        <strain evidence="1 2">CBS 464.89</strain>
    </source>
</reference>
<sequence length="161" mass="17306">MLPRNFPTRGGVLLSSPRYRGREGGATAGIRHTHPLRHIPALPARRRSALPGAFIFLAPYQLPSFPHAMNDHQAGCPLFPLLPASCDAHVQLRAAKLARPTGASSGGHLPWNVFIYPNSGPDSLPYLSPASRSLSCGVPREPAPWPPCLRPADVLRNMAAS</sequence>
<name>A0A4Q9Q1L6_9APHY</name>
<dbReference type="EMBL" id="ML145100">
    <property type="protein sequence ID" value="TBU61082.1"/>
    <property type="molecule type" value="Genomic_DNA"/>
</dbReference>